<dbReference type="Gene3D" id="3.60.15.10">
    <property type="entry name" value="Ribonuclease Z/Hydroxyacylglutathione hydrolase-like"/>
    <property type="match status" value="1"/>
</dbReference>
<feature type="region of interest" description="Disordered" evidence="10">
    <location>
        <begin position="1"/>
        <end position="39"/>
    </location>
</feature>
<protein>
    <recommendedName>
        <fullName evidence="11">Metallo-beta-lactamase domain-containing protein</fullName>
    </recommendedName>
</protein>
<dbReference type="InterPro" id="IPR036866">
    <property type="entry name" value="RibonucZ/Hydroxyglut_hydro"/>
</dbReference>
<evidence type="ECO:0000256" key="9">
    <source>
        <dbReference type="ARBA" id="ARBA00061002"/>
    </source>
</evidence>
<evidence type="ECO:0000259" key="11">
    <source>
        <dbReference type="SMART" id="SM00849"/>
    </source>
</evidence>
<dbReference type="SMART" id="SM00849">
    <property type="entry name" value="Lactamase_B"/>
    <property type="match status" value="1"/>
</dbReference>
<dbReference type="Proteomes" id="UP001530293">
    <property type="component" value="Unassembled WGS sequence"/>
</dbReference>
<feature type="region of interest" description="Disordered" evidence="10">
    <location>
        <begin position="1315"/>
        <end position="1336"/>
    </location>
</feature>
<organism evidence="12 13">
    <name type="scientific">Discostella pseudostelligera</name>
    <dbReference type="NCBI Taxonomy" id="259834"/>
    <lineage>
        <taxon>Eukaryota</taxon>
        <taxon>Sar</taxon>
        <taxon>Stramenopiles</taxon>
        <taxon>Ochrophyta</taxon>
        <taxon>Bacillariophyta</taxon>
        <taxon>Coscinodiscophyceae</taxon>
        <taxon>Thalassiosirophycidae</taxon>
        <taxon>Stephanodiscales</taxon>
        <taxon>Stephanodiscaceae</taxon>
        <taxon>Discostella</taxon>
    </lineage>
</organism>
<evidence type="ECO:0000256" key="5">
    <source>
        <dbReference type="ARBA" id="ARBA00022737"/>
    </source>
</evidence>
<evidence type="ECO:0000256" key="10">
    <source>
        <dbReference type="SAM" id="MobiDB-lite"/>
    </source>
</evidence>
<evidence type="ECO:0000256" key="3">
    <source>
        <dbReference type="ARBA" id="ARBA00022490"/>
    </source>
</evidence>
<evidence type="ECO:0000256" key="8">
    <source>
        <dbReference type="ARBA" id="ARBA00022842"/>
    </source>
</evidence>
<evidence type="ECO:0000256" key="4">
    <source>
        <dbReference type="ARBA" id="ARBA00022723"/>
    </source>
</evidence>
<comment type="cofactor">
    <cofactor evidence="1">
        <name>Mg(2+)</name>
        <dbReference type="ChEBI" id="CHEBI:18420"/>
    </cofactor>
</comment>
<dbReference type="GO" id="GO:0046872">
    <property type="term" value="F:metal ion binding"/>
    <property type="evidence" value="ECO:0007669"/>
    <property type="project" value="UniProtKB-KW"/>
</dbReference>
<keyword evidence="8" id="KW-0460">Magnesium</keyword>
<evidence type="ECO:0000256" key="7">
    <source>
        <dbReference type="ARBA" id="ARBA00022801"/>
    </source>
</evidence>
<dbReference type="GO" id="GO:0016787">
    <property type="term" value="F:hydrolase activity"/>
    <property type="evidence" value="ECO:0007669"/>
    <property type="project" value="UniProtKB-KW"/>
</dbReference>
<accession>A0ABD3MA67</accession>
<proteinExistence type="inferred from homology"/>
<keyword evidence="6" id="KW-0547">Nucleotide-binding</keyword>
<comment type="subcellular location">
    <subcellularLocation>
        <location evidence="2">Cytoplasm</location>
    </subcellularLocation>
</comment>
<dbReference type="SUPFAM" id="SSF56281">
    <property type="entry name" value="Metallo-hydrolase/oxidoreductase"/>
    <property type="match status" value="1"/>
</dbReference>
<feature type="compositionally biased region" description="Acidic residues" evidence="10">
    <location>
        <begin position="1325"/>
        <end position="1335"/>
    </location>
</feature>
<dbReference type="PANTHER" id="PTHR46018">
    <property type="entry name" value="ZINC PHOSPHODIESTERASE ELAC PROTEIN 1"/>
    <property type="match status" value="1"/>
</dbReference>
<sequence length="1397" mass="152685">MPNKLAMMKNALSRRKPLHGDASDERGGTSSCSVSSGGNDGVTASVDLSKMSLTGDGVKINGNHFGGEAAPLSSSTLSQPAAPDQGLSPHITQKILTSPPISPLTPPRGSTTTTNEQGAPVLPQPQQLQQPKMIDGVKDKVIVVVNDTSSLDAAYERIPLLETIELPRGGVSIETQAVGYVQYGIPPETIKDSMRLGIPVPSVYIVPVDRFCREMGPALGVNLAEFEFPAYFNFFVQGKRCTLVVDSVDAERNIQRVFSETLLGPLPFRRKGNPLTHAEEDFAPDFPREAIPDFHKELQHFRIMPNGKELVLETLLSFCHFESAPGGSLRDNLGVPPSLGSVVVDGVGRGELGSDGVEKNHGENCAYSCSDNDDDEEASGFGGESSEDVINGNGPTGSGSEVECTKDGIKKKAAKSLTFSQIQWIGDVAKIYPSDATEDQIALNQTKRVEIFKMPSGTDYVLHDIDENNTIVGKARFSGNVRVTEGISVIGLDDDKKVAVAGGWDEAEASSSSSIHTLTMPPTFYPPSFGVTVLGNSHGFDKSGSTSGYVLWINGRGIMIDPPPYSSATLEREGIRPRTIVGIILTHCHADHDAGAFQKVLTGSPVIVITTPTIYKSFIRKYAALSSLSPALLRQSHRYKPAIIGEPLRFQGATFHFTYTLHSIPCVGFRVDWRGRSMVFTGDHFNDPPALQKLVEKGVLSKARCADLNHLPLQKTDLLLHEAGAPPIHTPLDVLLKLPAEVKKRLYVVHTSALPEGCELRVAPTGTEGTIRLDQIMKRSTSTNNLSARQRTSILDSSIINKPAHFLGGDVLLEDVDEYAESELFNPITNTYDHLSEEGTVRSLKHQMSEPPPVSQRPSSSSDAWFILNLLSAVPFLSSLSYTSTMDVLEIARVAAFSCNDIVLPTIQRNKYLVVVWEGTCMEREQLDNNCRYRHSLRSSISSIISSEEPRSKAVWYAGDWTGPRILQPEKRLSGDSSSSRTHDVVAMSAEGVKVIMVDFPNLHKILRNGSALYRKYHLSLSQQYSCNIPPSINETAAKVFKKAVENLKVIELLDCNTGLRKLSAVQKRYLECLVEGPVVYTPGQRLWRSGSYVDQAFIVVAGTVSFVPRRRHGGSTGNMMKSQNRVKQTHETKKDSPEVNLGETMRMDAVKAVRELQSVMCGTGDDFYERESELIDVHETDSKSNSVANSLTETDDFQRLSQGLLKWAERHETQTFAPDRRHSLSSNSTNISPDVSFHDFCNSALMQGDQLVEEKGSNHSMMDGMQRPSKNHFANKVLGRLYNRRAVASGLVFSRGHFLGDIEKMVQGLLASVSETESGLGNPEDSEQQSDENDDAHSWETMTIHEEGFEHTAHSSTLAAGKDGCVVLILPKSSLIPFLDAHPGVLLSLLGTQVVV</sequence>
<dbReference type="FunFam" id="3.60.15.10:FF:000029">
    <property type="entry name" value="Cyclic nucleotide-binding domain protein"/>
    <property type="match status" value="1"/>
</dbReference>
<keyword evidence="4" id="KW-0479">Metal-binding</keyword>
<evidence type="ECO:0000256" key="1">
    <source>
        <dbReference type="ARBA" id="ARBA00001946"/>
    </source>
</evidence>
<feature type="domain" description="Metallo-beta-lactamase" evidence="11">
    <location>
        <begin position="545"/>
        <end position="729"/>
    </location>
</feature>
<keyword evidence="7" id="KW-0378">Hydrolase</keyword>
<keyword evidence="5" id="KW-0677">Repeat</keyword>
<gene>
    <name evidence="12" type="ORF">ACHAWU_009773</name>
</gene>
<keyword evidence="13" id="KW-1185">Reference proteome</keyword>
<evidence type="ECO:0000256" key="6">
    <source>
        <dbReference type="ARBA" id="ARBA00022741"/>
    </source>
</evidence>
<evidence type="ECO:0000313" key="13">
    <source>
        <dbReference type="Proteomes" id="UP001530293"/>
    </source>
</evidence>
<dbReference type="PANTHER" id="PTHR46018:SF2">
    <property type="entry name" value="ZINC PHOSPHODIESTERASE ELAC PROTEIN 1"/>
    <property type="match status" value="1"/>
</dbReference>
<feature type="region of interest" description="Disordered" evidence="10">
    <location>
        <begin position="1111"/>
        <end position="1138"/>
    </location>
</feature>
<feature type="compositionally biased region" description="Basic and acidic residues" evidence="10">
    <location>
        <begin position="18"/>
        <end position="27"/>
    </location>
</feature>
<feature type="region of interest" description="Disordered" evidence="10">
    <location>
        <begin position="353"/>
        <end position="403"/>
    </location>
</feature>
<dbReference type="Pfam" id="PF23023">
    <property type="entry name" value="Anti-Pycsar_Apyc1"/>
    <property type="match status" value="1"/>
</dbReference>
<dbReference type="InterPro" id="IPR001279">
    <property type="entry name" value="Metallo-B-lactamas"/>
</dbReference>
<dbReference type="GO" id="GO:0005829">
    <property type="term" value="C:cytosol"/>
    <property type="evidence" value="ECO:0007669"/>
    <property type="project" value="UniProtKB-ARBA"/>
</dbReference>
<feature type="compositionally biased region" description="Basic and acidic residues" evidence="10">
    <location>
        <begin position="1129"/>
        <end position="1138"/>
    </location>
</feature>
<feature type="compositionally biased region" description="Low complexity" evidence="10">
    <location>
        <begin position="28"/>
        <end position="37"/>
    </location>
</feature>
<feature type="region of interest" description="Disordered" evidence="10">
    <location>
        <begin position="95"/>
        <end position="130"/>
    </location>
</feature>
<name>A0ABD3MA67_9STRA</name>
<evidence type="ECO:0000313" key="12">
    <source>
        <dbReference type="EMBL" id="KAL3759626.1"/>
    </source>
</evidence>
<evidence type="ECO:0000256" key="2">
    <source>
        <dbReference type="ARBA" id="ARBA00004496"/>
    </source>
</evidence>
<comment type="caution">
    <text evidence="12">The sequence shown here is derived from an EMBL/GenBank/DDBJ whole genome shotgun (WGS) entry which is preliminary data.</text>
</comment>
<feature type="compositionally biased region" description="Polar residues" evidence="10">
    <location>
        <begin position="108"/>
        <end position="117"/>
    </location>
</feature>
<comment type="similarity">
    <text evidence="9">Belongs to the metallo-beta-lactamase superfamily. cNMP phosphodiesterase family.</text>
</comment>
<reference evidence="12 13" key="1">
    <citation type="submission" date="2024-10" db="EMBL/GenBank/DDBJ databases">
        <title>Updated reference genomes for cyclostephanoid diatoms.</title>
        <authorList>
            <person name="Roberts W.R."/>
            <person name="Alverson A.J."/>
        </authorList>
    </citation>
    <scope>NUCLEOTIDE SEQUENCE [LARGE SCALE GENOMIC DNA]</scope>
    <source>
        <strain evidence="12 13">AJA232-27</strain>
    </source>
</reference>
<dbReference type="GO" id="GO:0000166">
    <property type="term" value="F:nucleotide binding"/>
    <property type="evidence" value="ECO:0007669"/>
    <property type="project" value="UniProtKB-KW"/>
</dbReference>
<keyword evidence="3" id="KW-0963">Cytoplasm</keyword>
<dbReference type="EMBL" id="JALLBG020000199">
    <property type="protein sequence ID" value="KAL3759626.1"/>
    <property type="molecule type" value="Genomic_DNA"/>
</dbReference>
<feature type="compositionally biased region" description="Polar residues" evidence="10">
    <location>
        <begin position="1118"/>
        <end position="1127"/>
    </location>
</feature>